<sequence length="353" mass="39357">MTEQKRRLNLDYECLHSMPTGVHEVHVWWDGNLQNWLVGKCVDLTEFQDDEDLIEPQLMERIKHNNIVPVRAVATVPGFPRPMRVVEILMPYYEAGSITDALEAGHTFTPRKSLNIIQAALHGLREMHEQHGILHRDIKSPNLFLTGDADLVKIGDLGVAGRMDAAGSTPPVKVAHLYAPPEIMIGPQVTPASDLYSLGVVLVELLAGKFDYAAYSSTVVIDALQEGRSPLRAEDRNLPVWACRRLRQLVAKATHPDPARRFATARDMSTALAAIKIADWQEAEPNVWQAPHLQKDEAWKVTAAPARAGGVELTLWRRRKAPWRRVGDSEVVGSLQDGKALSYFEQANNRAVN</sequence>
<evidence type="ECO:0000259" key="9">
    <source>
        <dbReference type="PROSITE" id="PS50011"/>
    </source>
</evidence>
<evidence type="ECO:0000256" key="6">
    <source>
        <dbReference type="ARBA" id="ARBA00022840"/>
    </source>
</evidence>
<evidence type="ECO:0000256" key="4">
    <source>
        <dbReference type="ARBA" id="ARBA00022741"/>
    </source>
</evidence>
<dbReference type="SMART" id="SM00220">
    <property type="entry name" value="S_TKc"/>
    <property type="match status" value="1"/>
</dbReference>
<dbReference type="InterPro" id="IPR000719">
    <property type="entry name" value="Prot_kinase_dom"/>
</dbReference>
<dbReference type="PANTHER" id="PTHR43671">
    <property type="entry name" value="SERINE/THREONINE-PROTEIN KINASE NEK"/>
    <property type="match status" value="1"/>
</dbReference>
<dbReference type="EMBL" id="BMUW01000008">
    <property type="protein sequence ID" value="GGZ63831.1"/>
    <property type="molecule type" value="Genomic_DNA"/>
</dbReference>
<organism evidence="10 11">
    <name type="scientific">Streptomyces rubiginosohelvolus</name>
    <dbReference type="NCBI Taxonomy" id="67362"/>
    <lineage>
        <taxon>Bacteria</taxon>
        <taxon>Bacillati</taxon>
        <taxon>Actinomycetota</taxon>
        <taxon>Actinomycetes</taxon>
        <taxon>Kitasatosporales</taxon>
        <taxon>Streptomycetaceae</taxon>
        <taxon>Streptomyces</taxon>
    </lineage>
</organism>
<dbReference type="EC" id="2.7.11.1" evidence="1"/>
<dbReference type="CDD" id="cd14014">
    <property type="entry name" value="STKc_PknB_like"/>
    <property type="match status" value="1"/>
</dbReference>
<evidence type="ECO:0000313" key="10">
    <source>
        <dbReference type="EMBL" id="GGZ63831.1"/>
    </source>
</evidence>
<keyword evidence="5" id="KW-0418">Kinase</keyword>
<accession>A0ABQ3C0K1</accession>
<dbReference type="InterPro" id="IPR008271">
    <property type="entry name" value="Ser/Thr_kinase_AS"/>
</dbReference>
<keyword evidence="2" id="KW-0723">Serine/threonine-protein kinase</keyword>
<evidence type="ECO:0000256" key="1">
    <source>
        <dbReference type="ARBA" id="ARBA00012513"/>
    </source>
</evidence>
<evidence type="ECO:0000256" key="7">
    <source>
        <dbReference type="ARBA" id="ARBA00047899"/>
    </source>
</evidence>
<name>A0ABQ3C0K1_9ACTN</name>
<protein>
    <recommendedName>
        <fullName evidence="1">non-specific serine/threonine protein kinase</fullName>
        <ecNumber evidence="1">2.7.11.1</ecNumber>
    </recommendedName>
</protein>
<dbReference type="SUPFAM" id="SSF56112">
    <property type="entry name" value="Protein kinase-like (PK-like)"/>
    <property type="match status" value="1"/>
</dbReference>
<dbReference type="PROSITE" id="PS00108">
    <property type="entry name" value="PROTEIN_KINASE_ST"/>
    <property type="match status" value="1"/>
</dbReference>
<gene>
    <name evidence="10" type="ORF">GCM10010328_43040</name>
</gene>
<feature type="domain" description="Protein kinase" evidence="9">
    <location>
        <begin position="1"/>
        <end position="275"/>
    </location>
</feature>
<proteinExistence type="predicted"/>
<keyword evidence="4" id="KW-0547">Nucleotide-binding</keyword>
<keyword evidence="6" id="KW-0067">ATP-binding</keyword>
<comment type="catalytic activity">
    <reaction evidence="7">
        <text>L-threonyl-[protein] + ATP = O-phospho-L-threonyl-[protein] + ADP + H(+)</text>
        <dbReference type="Rhea" id="RHEA:46608"/>
        <dbReference type="Rhea" id="RHEA-COMP:11060"/>
        <dbReference type="Rhea" id="RHEA-COMP:11605"/>
        <dbReference type="ChEBI" id="CHEBI:15378"/>
        <dbReference type="ChEBI" id="CHEBI:30013"/>
        <dbReference type="ChEBI" id="CHEBI:30616"/>
        <dbReference type="ChEBI" id="CHEBI:61977"/>
        <dbReference type="ChEBI" id="CHEBI:456216"/>
        <dbReference type="EC" id="2.7.11.1"/>
    </reaction>
</comment>
<comment type="catalytic activity">
    <reaction evidence="8">
        <text>L-seryl-[protein] + ATP = O-phospho-L-seryl-[protein] + ADP + H(+)</text>
        <dbReference type="Rhea" id="RHEA:17989"/>
        <dbReference type="Rhea" id="RHEA-COMP:9863"/>
        <dbReference type="Rhea" id="RHEA-COMP:11604"/>
        <dbReference type="ChEBI" id="CHEBI:15378"/>
        <dbReference type="ChEBI" id="CHEBI:29999"/>
        <dbReference type="ChEBI" id="CHEBI:30616"/>
        <dbReference type="ChEBI" id="CHEBI:83421"/>
        <dbReference type="ChEBI" id="CHEBI:456216"/>
        <dbReference type="EC" id="2.7.11.1"/>
    </reaction>
</comment>
<comment type="caution">
    <text evidence="10">The sequence shown here is derived from an EMBL/GenBank/DDBJ whole genome shotgun (WGS) entry which is preliminary data.</text>
</comment>
<dbReference type="InterPro" id="IPR050660">
    <property type="entry name" value="NEK_Ser/Thr_kinase"/>
</dbReference>
<dbReference type="InterPro" id="IPR011009">
    <property type="entry name" value="Kinase-like_dom_sf"/>
</dbReference>
<evidence type="ECO:0000256" key="8">
    <source>
        <dbReference type="ARBA" id="ARBA00048679"/>
    </source>
</evidence>
<keyword evidence="3" id="KW-0808">Transferase</keyword>
<evidence type="ECO:0000256" key="3">
    <source>
        <dbReference type="ARBA" id="ARBA00022679"/>
    </source>
</evidence>
<evidence type="ECO:0000256" key="5">
    <source>
        <dbReference type="ARBA" id="ARBA00022777"/>
    </source>
</evidence>
<dbReference type="PANTHER" id="PTHR43671:SF98">
    <property type="entry name" value="SERINE_THREONINE-PROTEIN KINASE NEK11"/>
    <property type="match status" value="1"/>
</dbReference>
<reference evidence="11" key="1">
    <citation type="journal article" date="2019" name="Int. J. Syst. Evol. Microbiol.">
        <title>The Global Catalogue of Microorganisms (GCM) 10K type strain sequencing project: providing services to taxonomists for standard genome sequencing and annotation.</title>
        <authorList>
            <consortium name="The Broad Institute Genomics Platform"/>
            <consortium name="The Broad Institute Genome Sequencing Center for Infectious Disease"/>
            <person name="Wu L."/>
            <person name="Ma J."/>
        </authorList>
    </citation>
    <scope>NUCLEOTIDE SEQUENCE [LARGE SCALE GENOMIC DNA]</scope>
    <source>
        <strain evidence="11">JCM 4602</strain>
    </source>
</reference>
<dbReference type="Gene3D" id="1.10.510.10">
    <property type="entry name" value="Transferase(Phosphotransferase) domain 1"/>
    <property type="match status" value="1"/>
</dbReference>
<dbReference type="Pfam" id="PF00069">
    <property type="entry name" value="Pkinase"/>
    <property type="match status" value="1"/>
</dbReference>
<dbReference type="PROSITE" id="PS50011">
    <property type="entry name" value="PROTEIN_KINASE_DOM"/>
    <property type="match status" value="1"/>
</dbReference>
<dbReference type="Proteomes" id="UP000624183">
    <property type="component" value="Unassembled WGS sequence"/>
</dbReference>
<evidence type="ECO:0000256" key="2">
    <source>
        <dbReference type="ARBA" id="ARBA00022527"/>
    </source>
</evidence>
<keyword evidence="11" id="KW-1185">Reference proteome</keyword>
<evidence type="ECO:0000313" key="11">
    <source>
        <dbReference type="Proteomes" id="UP000624183"/>
    </source>
</evidence>